<evidence type="ECO:0000313" key="7">
    <source>
        <dbReference type="Proteomes" id="UP000001542"/>
    </source>
</evidence>
<dbReference type="eggNOG" id="KOG1066">
    <property type="taxonomic scope" value="Eukaryota"/>
</dbReference>
<comment type="similarity">
    <text evidence="1 3">Belongs to the glycosyl hydrolase 31 family.</text>
</comment>
<organism evidence="6 7">
    <name type="scientific">Trichomonas vaginalis (strain ATCC PRA-98 / G3)</name>
    <dbReference type="NCBI Taxonomy" id="412133"/>
    <lineage>
        <taxon>Eukaryota</taxon>
        <taxon>Metamonada</taxon>
        <taxon>Parabasalia</taxon>
        <taxon>Trichomonadida</taxon>
        <taxon>Trichomonadidae</taxon>
        <taxon>Trichomonas</taxon>
    </lineage>
</organism>
<reference evidence="6" key="1">
    <citation type="submission" date="2006-10" db="EMBL/GenBank/DDBJ databases">
        <authorList>
            <person name="Amadeo P."/>
            <person name="Zhao Q."/>
            <person name="Wortman J."/>
            <person name="Fraser-Liggett C."/>
            <person name="Carlton J."/>
        </authorList>
    </citation>
    <scope>NUCLEOTIDE SEQUENCE</scope>
    <source>
        <strain evidence="6">G3</strain>
    </source>
</reference>
<dbReference type="STRING" id="5722.A2FY10"/>
<keyword evidence="7" id="KW-1185">Reference proteome</keyword>
<dbReference type="RefSeq" id="XP_001303139.1">
    <property type="nucleotide sequence ID" value="XM_001303138.1"/>
</dbReference>
<dbReference type="AlphaFoldDB" id="A2FY10"/>
<dbReference type="GO" id="GO:0005975">
    <property type="term" value="P:carbohydrate metabolic process"/>
    <property type="evidence" value="ECO:0007669"/>
    <property type="project" value="InterPro"/>
</dbReference>
<evidence type="ECO:0000256" key="3">
    <source>
        <dbReference type="RuleBase" id="RU361185"/>
    </source>
</evidence>
<accession>A2FY10</accession>
<dbReference type="PANTHER" id="PTHR22762">
    <property type="entry name" value="ALPHA-GLUCOSIDASE"/>
    <property type="match status" value="1"/>
</dbReference>
<dbReference type="Proteomes" id="UP000001542">
    <property type="component" value="Unassembled WGS sequence"/>
</dbReference>
<dbReference type="VEuPathDB" id="TrichDB:TVAG_165510"/>
<dbReference type="InterPro" id="IPR000322">
    <property type="entry name" value="Glyco_hydro_31_TIM"/>
</dbReference>
<dbReference type="CDD" id="cd14752">
    <property type="entry name" value="GH31_N"/>
    <property type="match status" value="1"/>
</dbReference>
<evidence type="ECO:0000256" key="2">
    <source>
        <dbReference type="ARBA" id="ARBA00041343"/>
    </source>
</evidence>
<dbReference type="GO" id="GO:0004553">
    <property type="term" value="F:hydrolase activity, hydrolyzing O-glycosyl compounds"/>
    <property type="evidence" value="ECO:0000318"/>
    <property type="project" value="GO_Central"/>
</dbReference>
<dbReference type="SUPFAM" id="SSF51445">
    <property type="entry name" value="(Trans)glycosidases"/>
    <property type="match status" value="1"/>
</dbReference>
<proteinExistence type="inferred from homology"/>
<feature type="domain" description="Glycoside hydrolase family 31 N-terminal" evidence="5">
    <location>
        <begin position="60"/>
        <end position="251"/>
    </location>
</feature>
<dbReference type="Pfam" id="PF01055">
    <property type="entry name" value="Glyco_hydro_31_2nd"/>
    <property type="match status" value="1"/>
</dbReference>
<keyword evidence="3" id="KW-0378">Hydrolase</keyword>
<feature type="domain" description="Glycoside hydrolase family 31 TIM barrel" evidence="4">
    <location>
        <begin position="295"/>
        <end position="427"/>
    </location>
</feature>
<evidence type="ECO:0000259" key="5">
    <source>
        <dbReference type="Pfam" id="PF13802"/>
    </source>
</evidence>
<reference evidence="6" key="2">
    <citation type="journal article" date="2007" name="Science">
        <title>Draft genome sequence of the sexually transmitted pathogen Trichomonas vaginalis.</title>
        <authorList>
            <person name="Carlton J.M."/>
            <person name="Hirt R.P."/>
            <person name="Silva J.C."/>
            <person name="Delcher A.L."/>
            <person name="Schatz M."/>
            <person name="Zhao Q."/>
            <person name="Wortman J.R."/>
            <person name="Bidwell S.L."/>
            <person name="Alsmark U.C.M."/>
            <person name="Besteiro S."/>
            <person name="Sicheritz-Ponten T."/>
            <person name="Noel C.J."/>
            <person name="Dacks J.B."/>
            <person name="Foster P.G."/>
            <person name="Simillion C."/>
            <person name="Van de Peer Y."/>
            <person name="Miranda-Saavedra D."/>
            <person name="Barton G.J."/>
            <person name="Westrop G.D."/>
            <person name="Mueller S."/>
            <person name="Dessi D."/>
            <person name="Fiori P.L."/>
            <person name="Ren Q."/>
            <person name="Paulsen I."/>
            <person name="Zhang H."/>
            <person name="Bastida-Corcuera F.D."/>
            <person name="Simoes-Barbosa A."/>
            <person name="Brown M.T."/>
            <person name="Hayes R.D."/>
            <person name="Mukherjee M."/>
            <person name="Okumura C.Y."/>
            <person name="Schneider R."/>
            <person name="Smith A.J."/>
            <person name="Vanacova S."/>
            <person name="Villalvazo M."/>
            <person name="Haas B.J."/>
            <person name="Pertea M."/>
            <person name="Feldblyum T.V."/>
            <person name="Utterback T.R."/>
            <person name="Shu C.L."/>
            <person name="Osoegawa K."/>
            <person name="de Jong P.J."/>
            <person name="Hrdy I."/>
            <person name="Horvathova L."/>
            <person name="Zubacova Z."/>
            <person name="Dolezal P."/>
            <person name="Malik S.B."/>
            <person name="Logsdon J.M. Jr."/>
            <person name="Henze K."/>
            <person name="Gupta A."/>
            <person name="Wang C.C."/>
            <person name="Dunne R.L."/>
            <person name="Upcroft J.A."/>
            <person name="Upcroft P."/>
            <person name="White O."/>
            <person name="Salzberg S.L."/>
            <person name="Tang P."/>
            <person name="Chiu C.-H."/>
            <person name="Lee Y.-S."/>
            <person name="Embley T.M."/>
            <person name="Coombs G.H."/>
            <person name="Mottram J.C."/>
            <person name="Tachezy J."/>
            <person name="Fraser-Liggett C.M."/>
            <person name="Johnson P.J."/>
        </authorList>
    </citation>
    <scope>NUCLEOTIDE SEQUENCE [LARGE SCALE GENOMIC DNA]</scope>
    <source>
        <strain evidence="6">G3</strain>
    </source>
</reference>
<dbReference type="InParanoid" id="A2FY10"/>
<dbReference type="EMBL" id="DS114127">
    <property type="protein sequence ID" value="EAX90209.1"/>
    <property type="molecule type" value="Genomic_DNA"/>
</dbReference>
<keyword evidence="3" id="KW-0326">Glycosidase</keyword>
<dbReference type="KEGG" id="tva:4747889"/>
<dbReference type="Gene3D" id="3.20.20.80">
    <property type="entry name" value="Glycosidases"/>
    <property type="match status" value="1"/>
</dbReference>
<name>A2FY10_TRIV3</name>
<sequence length="427" mass="48862">MIVFFLIQYVYRTCEQIRFCADNINASHSVLSLDTSTIKLENNLYSVSIKQNGEQTPYTLEIYKIENSGIRVRINPGTDLSSYRFDITHDDISVNSTKLNRKDTLNRTAGKVFDTLQDNEDTKVIVSFNPLSITFSKYGEQYITINSENFMFVEDGSATPDTTYDGYIETHKHGKTAIGVDISYLSANARLTGFSEGTYPANLEDTFGSAERRYARDNYAMYGFIPLLSGHCADFEINPTVFWMNPSDMYIQINTKSDKRIAKFISEGGYVDLVVFMEKMPQVLSQYEHITGHAPLPPAFAFGYHESKYGYPNEQKVREVIDNLEKVEFPLDVIWLDIDHLKNFAPFAVNYSWFIDLPKFISDLKSKNRYLIRITDPHLPTDPEHIPYTEALAKGFFITDNQGNQAIAPCWPGNSSWPDFFRSDVRD</sequence>
<dbReference type="OrthoDB" id="5839090at2759"/>
<dbReference type="VEuPathDB" id="TrichDB:TVAGG3_1025570"/>
<evidence type="ECO:0000259" key="4">
    <source>
        <dbReference type="Pfam" id="PF01055"/>
    </source>
</evidence>
<dbReference type="InterPro" id="IPR025887">
    <property type="entry name" value="Glyco_hydro_31_N_dom"/>
</dbReference>
<dbReference type="Pfam" id="PF13802">
    <property type="entry name" value="Gal_mutarotas_2"/>
    <property type="match status" value="1"/>
</dbReference>
<dbReference type="PANTHER" id="PTHR22762:SF133">
    <property type="entry name" value="P-TYPE DOMAIN-CONTAINING PROTEIN"/>
    <property type="match status" value="1"/>
</dbReference>
<protein>
    <recommendedName>
        <fullName evidence="2">Maltase</fullName>
    </recommendedName>
</protein>
<evidence type="ECO:0000313" key="6">
    <source>
        <dbReference type="EMBL" id="EAX90209.1"/>
    </source>
</evidence>
<evidence type="ECO:0000256" key="1">
    <source>
        <dbReference type="ARBA" id="ARBA00007806"/>
    </source>
</evidence>
<dbReference type="Gene3D" id="2.60.40.1760">
    <property type="entry name" value="glycosyl hydrolase (family 31)"/>
    <property type="match status" value="1"/>
</dbReference>
<gene>
    <name evidence="6" type="ORF">TVAG_155050</name>
</gene>
<dbReference type="InterPro" id="IPR017853">
    <property type="entry name" value="GH"/>
</dbReference>